<keyword evidence="3" id="KW-1185">Reference proteome</keyword>
<name>I8XCS0_9BACE</name>
<organism evidence="2 3">
    <name type="scientific">Bacteroides nordii CL02T12C05</name>
    <dbReference type="NCBI Taxonomy" id="997884"/>
    <lineage>
        <taxon>Bacteria</taxon>
        <taxon>Pseudomonadati</taxon>
        <taxon>Bacteroidota</taxon>
        <taxon>Bacteroidia</taxon>
        <taxon>Bacteroidales</taxon>
        <taxon>Bacteroidaceae</taxon>
        <taxon>Bacteroides</taxon>
    </lineage>
</organism>
<evidence type="ECO:0000256" key="1">
    <source>
        <dbReference type="SAM" id="SignalP"/>
    </source>
</evidence>
<sequence length="429" mass="47664">MYLCTSFYANILLMKKNLLLTVCLLAAINGSAQKKDFSYKFYGQIRTDLYYNSRANQETVDGLFYMYPLDERLDANGKDLNATANGSFYTLYTRLGVDVTGPKLGKAKTSAKVEVDFRGSGTSYSTVRLRHAYLNLDWGKSALLLGQTWHPLFGDVSPQILNLSVGAPFQPFSRAPQIRYQFKNKNMQLTAAAIWQSQYLSVGPNNVKSQNYIKNSCVPEIYAGIDYKAKNWLAGVGIELLSIKPRTEATVPVGSDNDSQEVISHTYKVDERITTLSYEAHVRYTNKNWFIAAKSVLGSNLTQTSMLGGYGVKAIDKLTGEQEYASILNSSSWLNVVYGQKWKPGIFLGYTKNLGTGDAVTKLYGTGTDVDQVVMAGAELTYNVAHWKFGLEYTLSSAWYGSMDASNGKIKDTHSVCNNRIVGVAMFMF</sequence>
<dbReference type="EMBL" id="AGXS01000020">
    <property type="protein sequence ID" value="EIY47862.1"/>
    <property type="molecule type" value="Genomic_DNA"/>
</dbReference>
<reference evidence="2 3" key="1">
    <citation type="submission" date="2012-02" db="EMBL/GenBank/DDBJ databases">
        <title>The Genome Sequence of Bacteroides nordii CL02T12C05.</title>
        <authorList>
            <consortium name="The Broad Institute Genome Sequencing Platform"/>
            <person name="Earl A."/>
            <person name="Ward D."/>
            <person name="Feldgarden M."/>
            <person name="Gevers D."/>
            <person name="Zitomersky N.L."/>
            <person name="Coyne M.J."/>
            <person name="Comstock L.E."/>
            <person name="Young S.K."/>
            <person name="Zeng Q."/>
            <person name="Gargeya S."/>
            <person name="Fitzgerald M."/>
            <person name="Haas B."/>
            <person name="Abouelleil A."/>
            <person name="Alvarado L."/>
            <person name="Arachchi H.M."/>
            <person name="Berlin A."/>
            <person name="Chapman S.B."/>
            <person name="Gearin G."/>
            <person name="Goldberg J."/>
            <person name="Griggs A."/>
            <person name="Gujja S."/>
            <person name="Hansen M."/>
            <person name="Heiman D."/>
            <person name="Howarth C."/>
            <person name="Larimer J."/>
            <person name="Lui A."/>
            <person name="MacDonald P.J.P."/>
            <person name="McCowen C."/>
            <person name="Montmayeur A."/>
            <person name="Murphy C."/>
            <person name="Neiman D."/>
            <person name="Pearson M."/>
            <person name="Priest M."/>
            <person name="Roberts A."/>
            <person name="Saif S."/>
            <person name="Shea T."/>
            <person name="Sisk P."/>
            <person name="Stolte C."/>
            <person name="Sykes S."/>
            <person name="Wortman J."/>
            <person name="Nusbaum C."/>
            <person name="Birren B."/>
        </authorList>
    </citation>
    <scope>NUCLEOTIDE SEQUENCE [LARGE SCALE GENOMIC DNA]</scope>
    <source>
        <strain evidence="2 3">CL02T12C05</strain>
    </source>
</reference>
<feature type="chain" id="PRO_5003717180" description="Outer membrane protein beta-barrel domain-containing protein" evidence="1">
    <location>
        <begin position="35"/>
        <end position="429"/>
    </location>
</feature>
<comment type="caution">
    <text evidence="2">The sequence shown here is derived from an EMBL/GenBank/DDBJ whole genome shotgun (WGS) entry which is preliminary data.</text>
</comment>
<evidence type="ECO:0000313" key="2">
    <source>
        <dbReference type="EMBL" id="EIY47862.1"/>
    </source>
</evidence>
<dbReference type="eggNOG" id="ENOG502ZQC9">
    <property type="taxonomic scope" value="Bacteria"/>
</dbReference>
<dbReference type="PATRIC" id="fig|997884.3.peg.3021"/>
<protein>
    <recommendedName>
        <fullName evidence="4">Outer membrane protein beta-barrel domain-containing protein</fullName>
    </recommendedName>
</protein>
<proteinExistence type="predicted"/>
<accession>I8XCS0</accession>
<evidence type="ECO:0008006" key="4">
    <source>
        <dbReference type="Google" id="ProtNLM"/>
    </source>
</evidence>
<keyword evidence="1" id="KW-0732">Signal</keyword>
<feature type="signal peptide" evidence="1">
    <location>
        <begin position="1"/>
        <end position="34"/>
    </location>
</feature>
<gene>
    <name evidence="2" type="ORF">HMPREF1068_02941</name>
</gene>
<dbReference type="Proteomes" id="UP000003089">
    <property type="component" value="Unassembled WGS sequence"/>
</dbReference>
<dbReference type="HOGENOM" id="CLU_050831_0_0_10"/>
<dbReference type="SUPFAM" id="SSF56935">
    <property type="entry name" value="Porins"/>
    <property type="match status" value="1"/>
</dbReference>
<dbReference type="STRING" id="997884.HMPREF1068_02941"/>
<dbReference type="AlphaFoldDB" id="I8XCS0"/>
<evidence type="ECO:0000313" key="3">
    <source>
        <dbReference type="Proteomes" id="UP000003089"/>
    </source>
</evidence>